<dbReference type="EMBL" id="CP069025">
    <property type="protein sequence ID" value="QRC93206.1"/>
    <property type="molecule type" value="Genomic_DNA"/>
</dbReference>
<proteinExistence type="predicted"/>
<reference evidence="2" key="1">
    <citation type="journal article" date="2021" name="BMC Genomics">
        <title>Chromosome-level genome assembly and manually-curated proteome of model necrotroph Parastagonospora nodorum Sn15 reveals a genome-wide trove of candidate effector homologs, and redundancy of virulence-related functions within an accessory chromosome.</title>
        <authorList>
            <person name="Bertazzoni S."/>
            <person name="Jones D.A.B."/>
            <person name="Phan H.T."/>
            <person name="Tan K.-C."/>
            <person name="Hane J.K."/>
        </authorList>
    </citation>
    <scope>NUCLEOTIDE SEQUENCE [LARGE SCALE GENOMIC DNA]</scope>
    <source>
        <strain evidence="2">SN15 / ATCC MYA-4574 / FGSC 10173)</strain>
    </source>
</reference>
<dbReference type="AlphaFoldDB" id="A0A7U2EUA3"/>
<dbReference type="VEuPathDB" id="FungiDB:JI435_403420"/>
<sequence length="80" mass="9143">MLYSPEMATGEAIRLVACFGKMQLPVRPSRSRSIRRRASYVYLIPLATNISQHFRNRAFCYTASPVFSVLESWRTNGASR</sequence>
<organism evidence="1 2">
    <name type="scientific">Phaeosphaeria nodorum (strain SN15 / ATCC MYA-4574 / FGSC 10173)</name>
    <name type="common">Glume blotch fungus</name>
    <name type="synonym">Parastagonospora nodorum</name>
    <dbReference type="NCBI Taxonomy" id="321614"/>
    <lineage>
        <taxon>Eukaryota</taxon>
        <taxon>Fungi</taxon>
        <taxon>Dikarya</taxon>
        <taxon>Ascomycota</taxon>
        <taxon>Pezizomycotina</taxon>
        <taxon>Dothideomycetes</taxon>
        <taxon>Pleosporomycetidae</taxon>
        <taxon>Pleosporales</taxon>
        <taxon>Pleosporineae</taxon>
        <taxon>Phaeosphaeriaceae</taxon>
        <taxon>Parastagonospora</taxon>
    </lineage>
</organism>
<name>A0A7U2EUA3_PHANO</name>
<accession>A0A7U2EUA3</accession>
<evidence type="ECO:0000313" key="1">
    <source>
        <dbReference type="EMBL" id="QRC93206.1"/>
    </source>
</evidence>
<evidence type="ECO:0000313" key="2">
    <source>
        <dbReference type="Proteomes" id="UP000663193"/>
    </source>
</evidence>
<protein>
    <submittedName>
        <fullName evidence="1">Uncharacterized protein</fullName>
    </submittedName>
</protein>
<gene>
    <name evidence="1" type="ORF">JI435_403420</name>
</gene>
<dbReference type="Proteomes" id="UP000663193">
    <property type="component" value="Chromosome 3"/>
</dbReference>
<keyword evidence="2" id="KW-1185">Reference proteome</keyword>